<evidence type="ECO:0000313" key="1">
    <source>
        <dbReference type="EMBL" id="RDH46760.1"/>
    </source>
</evidence>
<keyword evidence="2" id="KW-1185">Reference proteome</keyword>
<comment type="caution">
    <text evidence="1">The sequence shown here is derived from an EMBL/GenBank/DDBJ whole genome shotgun (WGS) entry which is preliminary data.</text>
</comment>
<dbReference type="AlphaFoldDB" id="A0A4P9VXV3"/>
<reference evidence="1 2" key="1">
    <citation type="submission" date="2017-04" db="EMBL/GenBank/DDBJ databases">
        <title>Draft genome sequence of Zooshikella ganghwensis VG4 isolated from Red Sea sediments.</title>
        <authorList>
            <person name="Rehman Z."/>
            <person name="Alam I."/>
            <person name="Kamau A."/>
            <person name="Bajic V."/>
            <person name="Leiknes T."/>
        </authorList>
    </citation>
    <scope>NUCLEOTIDE SEQUENCE [LARGE SCALE GENOMIC DNA]</scope>
    <source>
        <strain evidence="1 2">VG4</strain>
    </source>
</reference>
<name>A0A4P9VXV3_9GAMM</name>
<accession>A0A4P9VXV3</accession>
<gene>
    <name evidence="1" type="ORF">B9G39_14915</name>
</gene>
<proteinExistence type="predicted"/>
<dbReference type="EMBL" id="NDXW01000001">
    <property type="protein sequence ID" value="RDH46760.1"/>
    <property type="molecule type" value="Genomic_DNA"/>
</dbReference>
<sequence>MFVPDPLIKLFDWIESNGFAEDTEIGRVGYLYPVEKMRSEWTDSQRPGGTSIEFYAEKQSDDFYFVHGGIKNRLRIFARTGGDGSVAAFWLDDQGEQKIVHIGSGSGSMLACVLAENAVDFLRLIAIGYDEICWNEDFDKTSLESFRKNKFTVMPNLKFQDWVIHEFNTTIPKTALEIVKNPAEFGDENSEDIFCEWLEENGA</sequence>
<evidence type="ECO:0000313" key="2">
    <source>
        <dbReference type="Proteomes" id="UP000257039"/>
    </source>
</evidence>
<organism evidence="1 2">
    <name type="scientific">Zooshikella ganghwensis</name>
    <dbReference type="NCBI Taxonomy" id="202772"/>
    <lineage>
        <taxon>Bacteria</taxon>
        <taxon>Pseudomonadati</taxon>
        <taxon>Pseudomonadota</taxon>
        <taxon>Gammaproteobacteria</taxon>
        <taxon>Oceanospirillales</taxon>
        <taxon>Zooshikellaceae</taxon>
        <taxon>Zooshikella</taxon>
    </lineage>
</organism>
<protein>
    <submittedName>
        <fullName evidence="1">SMI1/KNR4 family protein</fullName>
    </submittedName>
</protein>
<dbReference type="Proteomes" id="UP000257039">
    <property type="component" value="Unassembled WGS sequence"/>
</dbReference>